<evidence type="ECO:0000313" key="2">
    <source>
        <dbReference type="EnsemblMetazoa" id="PPAI008804-PA"/>
    </source>
</evidence>
<feature type="region of interest" description="Disordered" evidence="1">
    <location>
        <begin position="49"/>
        <end position="114"/>
    </location>
</feature>
<dbReference type="EMBL" id="AJVK01035606">
    <property type="status" value="NOT_ANNOTATED_CDS"/>
    <property type="molecule type" value="Genomic_DNA"/>
</dbReference>
<sequence length="162" mass="19285">MDRGHRELYKSRAWRERSPREKREIFKNTRAQKRQTLFCQYREIDENEEILETPEAPQKRTPKRTSKKNKTPFAVKFARWKKKREEAKVRAKKEKKPPFIRSVRPGNFPPVKPLERRAKFRAPAQVKPLQFAQITANPVPIDTNFNFNFSSGGPMTRSRAKY</sequence>
<dbReference type="AlphaFoldDB" id="A0A1B0DKL0"/>
<dbReference type="Proteomes" id="UP000092462">
    <property type="component" value="Unassembled WGS sequence"/>
</dbReference>
<name>A0A1B0DKL0_PHLPP</name>
<proteinExistence type="predicted"/>
<reference evidence="2" key="1">
    <citation type="submission" date="2022-08" db="UniProtKB">
        <authorList>
            <consortium name="EnsemblMetazoa"/>
        </authorList>
    </citation>
    <scope>IDENTIFICATION</scope>
    <source>
        <strain evidence="2">Israel</strain>
    </source>
</reference>
<keyword evidence="3" id="KW-1185">Reference proteome</keyword>
<feature type="compositionally biased region" description="Basic residues" evidence="1">
    <location>
        <begin position="60"/>
        <end position="70"/>
    </location>
</feature>
<evidence type="ECO:0000313" key="3">
    <source>
        <dbReference type="Proteomes" id="UP000092462"/>
    </source>
</evidence>
<dbReference type="VEuPathDB" id="VectorBase:PPAI008804"/>
<organism evidence="2 3">
    <name type="scientific">Phlebotomus papatasi</name>
    <name type="common">Sandfly</name>
    <dbReference type="NCBI Taxonomy" id="29031"/>
    <lineage>
        <taxon>Eukaryota</taxon>
        <taxon>Metazoa</taxon>
        <taxon>Ecdysozoa</taxon>
        <taxon>Arthropoda</taxon>
        <taxon>Hexapoda</taxon>
        <taxon>Insecta</taxon>
        <taxon>Pterygota</taxon>
        <taxon>Neoptera</taxon>
        <taxon>Endopterygota</taxon>
        <taxon>Diptera</taxon>
        <taxon>Nematocera</taxon>
        <taxon>Psychodoidea</taxon>
        <taxon>Psychodidae</taxon>
        <taxon>Phlebotomus</taxon>
        <taxon>Phlebotomus</taxon>
    </lineage>
</organism>
<evidence type="ECO:0000256" key="1">
    <source>
        <dbReference type="SAM" id="MobiDB-lite"/>
    </source>
</evidence>
<accession>A0A1B0DKL0</accession>
<protein>
    <submittedName>
        <fullName evidence="2">Uncharacterized protein</fullName>
    </submittedName>
</protein>
<feature type="region of interest" description="Disordered" evidence="1">
    <location>
        <begin position="1"/>
        <end position="22"/>
    </location>
</feature>
<dbReference type="EnsemblMetazoa" id="PPAI008804-RA">
    <property type="protein sequence ID" value="PPAI008804-PA"/>
    <property type="gene ID" value="PPAI008804"/>
</dbReference>